<dbReference type="AlphaFoldDB" id="A0A319F1N1"/>
<feature type="compositionally biased region" description="Low complexity" evidence="1">
    <location>
        <begin position="44"/>
        <end position="54"/>
    </location>
</feature>
<name>A0A319F1N1_ASPSB</name>
<sequence length="210" mass="23343">MEQLQSGLIYSPSVYSTRPKVAPSPDRPSTPTSFECYITLEGGSSSAADTSPSSLQKAKTERLSPGEEYSRAIFRASFLQAENVWLRRNRKSRIILHEGTVIPTTELLALGAGEIHDALTRFHLAFAAADIFIRQSEGPATSDLMTTIGDLDLAFEICRKGLDKIRSSRESLEKGGRAFMNEINESDKSYERFFGVNYHKDKAQDAVMRT</sequence>
<dbReference type="Proteomes" id="UP000248423">
    <property type="component" value="Unassembled WGS sequence"/>
</dbReference>
<accession>A0A319F1N1</accession>
<evidence type="ECO:0000313" key="3">
    <source>
        <dbReference type="Proteomes" id="UP000248423"/>
    </source>
</evidence>
<protein>
    <submittedName>
        <fullName evidence="2">Uncharacterized protein</fullName>
    </submittedName>
</protein>
<dbReference type="EMBL" id="KZ826329">
    <property type="protein sequence ID" value="PYI09139.1"/>
    <property type="molecule type" value="Genomic_DNA"/>
</dbReference>
<dbReference type="OrthoDB" id="4432259at2759"/>
<organism evidence="2 3">
    <name type="scientific">Aspergillus sclerotiicarbonarius (strain CBS 121057 / IBT 28362)</name>
    <dbReference type="NCBI Taxonomy" id="1448318"/>
    <lineage>
        <taxon>Eukaryota</taxon>
        <taxon>Fungi</taxon>
        <taxon>Dikarya</taxon>
        <taxon>Ascomycota</taxon>
        <taxon>Pezizomycotina</taxon>
        <taxon>Eurotiomycetes</taxon>
        <taxon>Eurotiomycetidae</taxon>
        <taxon>Eurotiales</taxon>
        <taxon>Aspergillaceae</taxon>
        <taxon>Aspergillus</taxon>
        <taxon>Aspergillus subgen. Circumdati</taxon>
    </lineage>
</organism>
<evidence type="ECO:0000313" key="2">
    <source>
        <dbReference type="EMBL" id="PYI09139.1"/>
    </source>
</evidence>
<feature type="region of interest" description="Disordered" evidence="1">
    <location>
        <begin position="43"/>
        <end position="62"/>
    </location>
</feature>
<proteinExistence type="predicted"/>
<reference evidence="2 3" key="1">
    <citation type="submission" date="2018-02" db="EMBL/GenBank/DDBJ databases">
        <title>The genomes of Aspergillus section Nigri reveals drivers in fungal speciation.</title>
        <authorList>
            <consortium name="DOE Joint Genome Institute"/>
            <person name="Vesth T.C."/>
            <person name="Nybo J."/>
            <person name="Theobald S."/>
            <person name="Brandl J."/>
            <person name="Frisvad J.C."/>
            <person name="Nielsen K.F."/>
            <person name="Lyhne E.K."/>
            <person name="Kogle M.E."/>
            <person name="Kuo A."/>
            <person name="Riley R."/>
            <person name="Clum A."/>
            <person name="Nolan M."/>
            <person name="Lipzen A."/>
            <person name="Salamov A."/>
            <person name="Henrissat B."/>
            <person name="Wiebenga A."/>
            <person name="De vries R.P."/>
            <person name="Grigoriev I.V."/>
            <person name="Mortensen U.H."/>
            <person name="Andersen M.R."/>
            <person name="Baker S.E."/>
        </authorList>
    </citation>
    <scope>NUCLEOTIDE SEQUENCE [LARGE SCALE GENOMIC DNA]</scope>
    <source>
        <strain evidence="2 3">CBS 121057</strain>
    </source>
</reference>
<dbReference type="VEuPathDB" id="FungiDB:BO78DRAFT_439156"/>
<gene>
    <name evidence="2" type="ORF">BO78DRAFT_439156</name>
</gene>
<keyword evidence="3" id="KW-1185">Reference proteome</keyword>
<evidence type="ECO:0000256" key="1">
    <source>
        <dbReference type="SAM" id="MobiDB-lite"/>
    </source>
</evidence>